<dbReference type="InterPro" id="IPR000048">
    <property type="entry name" value="IQ_motif_EF-hand-BS"/>
</dbReference>
<dbReference type="AlphaFoldDB" id="A0A072TY00"/>
<reference evidence="6" key="5">
    <citation type="journal article" date="2018" name="Nat. Plants">
        <title>Whole-genome landscape of Medicago truncatula symbiotic genes.</title>
        <authorList>
            <person name="Pecrix Y."/>
            <person name="Gamas P."/>
            <person name="Carrere S."/>
        </authorList>
    </citation>
    <scope>NUCLEOTIDE SEQUENCE</scope>
    <source>
        <tissue evidence="6">Leaves</tissue>
    </source>
</reference>
<dbReference type="InterPro" id="IPR027417">
    <property type="entry name" value="P-loop_NTPase"/>
</dbReference>
<comment type="similarity">
    <text evidence="2">Belongs to the IQD family.</text>
</comment>
<feature type="compositionally biased region" description="Low complexity" evidence="4">
    <location>
        <begin position="307"/>
        <end position="325"/>
    </location>
</feature>
<dbReference type="SMART" id="SM00015">
    <property type="entry name" value="IQ"/>
    <property type="match status" value="2"/>
</dbReference>
<dbReference type="EnsemblPlants" id="KEH18400">
    <property type="protein sequence ID" value="KEH18400"/>
    <property type="gene ID" value="MTR_8g017570"/>
</dbReference>
<dbReference type="HOGENOM" id="CLU_037259_0_1_1"/>
<reference evidence="5 8" key="2">
    <citation type="journal article" date="2014" name="BMC Genomics">
        <title>An improved genome release (version Mt4.0) for the model legume Medicago truncatula.</title>
        <authorList>
            <person name="Tang H."/>
            <person name="Krishnakumar V."/>
            <person name="Bidwell S."/>
            <person name="Rosen B."/>
            <person name="Chan A."/>
            <person name="Zhou S."/>
            <person name="Gentzbittel L."/>
            <person name="Childs K.L."/>
            <person name="Yandell M."/>
            <person name="Gundlach H."/>
            <person name="Mayer K.F."/>
            <person name="Schwartz D.C."/>
            <person name="Town C.D."/>
        </authorList>
    </citation>
    <scope>GENOME REANNOTATION</scope>
    <source>
        <strain evidence="5">A17</strain>
        <strain evidence="7 8">cv. Jemalong A17</strain>
    </source>
</reference>
<dbReference type="EMBL" id="PSQE01000008">
    <property type="protein sequence ID" value="RHN39321.1"/>
    <property type="molecule type" value="Genomic_DNA"/>
</dbReference>
<dbReference type="EMBL" id="CM001224">
    <property type="protein sequence ID" value="KEH18400.1"/>
    <property type="molecule type" value="Genomic_DNA"/>
</dbReference>
<dbReference type="Proteomes" id="UP000002051">
    <property type="component" value="Chromosome 8"/>
</dbReference>
<dbReference type="OrthoDB" id="671489at2759"/>
<feature type="compositionally biased region" description="Low complexity" evidence="4">
    <location>
        <begin position="332"/>
        <end position="344"/>
    </location>
</feature>
<evidence type="ECO:0000256" key="4">
    <source>
        <dbReference type="SAM" id="MobiDB-lite"/>
    </source>
</evidence>
<dbReference type="Pfam" id="PF00612">
    <property type="entry name" value="IQ"/>
    <property type="match status" value="2"/>
</dbReference>
<dbReference type="Gramene" id="rna45331">
    <property type="protein sequence ID" value="RHN39321.1"/>
    <property type="gene ID" value="gene45331"/>
</dbReference>
<evidence type="ECO:0000313" key="5">
    <source>
        <dbReference type="EMBL" id="KEH18400.1"/>
    </source>
</evidence>
<evidence type="ECO:0000313" key="8">
    <source>
        <dbReference type="Proteomes" id="UP000002051"/>
    </source>
</evidence>
<reference evidence="5 8" key="1">
    <citation type="journal article" date="2011" name="Nature">
        <title>The Medicago genome provides insight into the evolution of rhizobial symbioses.</title>
        <authorList>
            <person name="Young N.D."/>
            <person name="Debelle F."/>
            <person name="Oldroyd G.E."/>
            <person name="Geurts R."/>
            <person name="Cannon S.B."/>
            <person name="Udvardi M.K."/>
            <person name="Benedito V.A."/>
            <person name="Mayer K.F."/>
            <person name="Gouzy J."/>
            <person name="Schoof H."/>
            <person name="Van de Peer Y."/>
            <person name="Proost S."/>
            <person name="Cook D.R."/>
            <person name="Meyers B.C."/>
            <person name="Spannagl M."/>
            <person name="Cheung F."/>
            <person name="De Mita S."/>
            <person name="Krishnakumar V."/>
            <person name="Gundlach H."/>
            <person name="Zhou S."/>
            <person name="Mudge J."/>
            <person name="Bharti A.K."/>
            <person name="Murray J.D."/>
            <person name="Naoumkina M.A."/>
            <person name="Rosen B."/>
            <person name="Silverstein K.A."/>
            <person name="Tang H."/>
            <person name="Rombauts S."/>
            <person name="Zhao P.X."/>
            <person name="Zhou P."/>
            <person name="Barbe V."/>
            <person name="Bardou P."/>
            <person name="Bechner M."/>
            <person name="Bellec A."/>
            <person name="Berger A."/>
            <person name="Berges H."/>
            <person name="Bidwell S."/>
            <person name="Bisseling T."/>
            <person name="Choisne N."/>
            <person name="Couloux A."/>
            <person name="Denny R."/>
            <person name="Deshpande S."/>
            <person name="Dai X."/>
            <person name="Doyle J.J."/>
            <person name="Dudez A.M."/>
            <person name="Farmer A.D."/>
            <person name="Fouteau S."/>
            <person name="Franken C."/>
            <person name="Gibelin C."/>
            <person name="Gish J."/>
            <person name="Goldstein S."/>
            <person name="Gonzalez A.J."/>
            <person name="Green P.J."/>
            <person name="Hallab A."/>
            <person name="Hartog M."/>
            <person name="Hua A."/>
            <person name="Humphray S.J."/>
            <person name="Jeong D.H."/>
            <person name="Jing Y."/>
            <person name="Jocker A."/>
            <person name="Kenton S.M."/>
            <person name="Kim D.J."/>
            <person name="Klee K."/>
            <person name="Lai H."/>
            <person name="Lang C."/>
            <person name="Lin S."/>
            <person name="Macmil S.L."/>
            <person name="Magdelenat G."/>
            <person name="Matthews L."/>
            <person name="McCorrison J."/>
            <person name="Monaghan E.L."/>
            <person name="Mun J.H."/>
            <person name="Najar F.Z."/>
            <person name="Nicholson C."/>
            <person name="Noirot C."/>
            <person name="O'Bleness M."/>
            <person name="Paule C.R."/>
            <person name="Poulain J."/>
            <person name="Prion F."/>
            <person name="Qin B."/>
            <person name="Qu C."/>
            <person name="Retzel E.F."/>
            <person name="Riddle C."/>
            <person name="Sallet E."/>
            <person name="Samain S."/>
            <person name="Samson N."/>
            <person name="Sanders I."/>
            <person name="Saurat O."/>
            <person name="Scarpelli C."/>
            <person name="Schiex T."/>
            <person name="Segurens B."/>
            <person name="Severin A.J."/>
            <person name="Sherrier D.J."/>
            <person name="Shi R."/>
            <person name="Sims S."/>
            <person name="Singer S.R."/>
            <person name="Sinharoy S."/>
            <person name="Sterck L."/>
            <person name="Viollet A."/>
            <person name="Wang B.B."/>
            <person name="Wang K."/>
            <person name="Wang M."/>
            <person name="Wang X."/>
            <person name="Warfsmann J."/>
            <person name="Weissenbach J."/>
            <person name="White D.D."/>
            <person name="White J.D."/>
            <person name="Wiley G.B."/>
            <person name="Wincker P."/>
            <person name="Xing Y."/>
            <person name="Yang L."/>
            <person name="Yao Z."/>
            <person name="Ying F."/>
            <person name="Zhai J."/>
            <person name="Zhou L."/>
            <person name="Zuber A."/>
            <person name="Denarie J."/>
            <person name="Dixon R.A."/>
            <person name="May G.D."/>
            <person name="Schwartz D.C."/>
            <person name="Rogers J."/>
            <person name="Quetier F."/>
            <person name="Town C.D."/>
            <person name="Roe B.A."/>
        </authorList>
    </citation>
    <scope>NUCLEOTIDE SEQUENCE [LARGE SCALE GENOMIC DNA]</scope>
    <source>
        <strain evidence="5">A17</strain>
        <strain evidence="7 8">cv. Jemalong A17</strain>
    </source>
</reference>
<accession>A0A072TY00</accession>
<dbReference type="GO" id="GO:0016787">
    <property type="term" value="F:hydrolase activity"/>
    <property type="evidence" value="ECO:0007669"/>
    <property type="project" value="UniProtKB-KW"/>
</dbReference>
<evidence type="ECO:0000313" key="6">
    <source>
        <dbReference type="EMBL" id="RHN39321.1"/>
    </source>
</evidence>
<gene>
    <name evidence="7" type="primary">25500494</name>
    <name evidence="5" type="ordered locus">MTR_8g017570</name>
    <name evidence="6" type="ORF">MtrunA17_Chr8g0342551</name>
</gene>
<sequence length="437" mass="48859">MGGSGSWFKSLIRKPSTNQEKGIDKSKRKWKLWRNSSEVIGFGTSMKKGHSFGAYDKYYSSFVVNEEAFAAAMAAVVRTPHKDFLVIKQEWSAIRIQSTFRGFLARRALRALRALVRLQAIFRGRLVRKQAAVTLRCMQALVRVQERVKAKNVRNSPEKKAKKELLNEQHNQADPIKQAEQGWCDIPGTVEEVKAKLKMRQEGAIKRDRTMSYSNSTLRSTASSSPSSRGSKPLTPLKHSSLDGKSMLERWIAAKPWESRLMGDIYLDSPGMTPLSRKSENVELSFNSYQQHGLVKARKNGATTRVSSKSHTTSQSSPSSSAISSECMYDDSPLSISSTSGSPTRVEDAKQRETGKPTYTNLTVSTKAKLKACRHSSPNLKKLFMDDDCLSRSARTNVLSADTRSISGSYSSANIWKDLYATPLRTSYQNRFTMGLK</sequence>
<dbReference type="PANTHER" id="PTHR32295">
    <property type="entry name" value="IQ-DOMAIN 5-RELATED"/>
    <property type="match status" value="1"/>
</dbReference>
<feature type="compositionally biased region" description="Low complexity" evidence="4">
    <location>
        <begin position="212"/>
        <end position="231"/>
    </location>
</feature>
<evidence type="ECO:0000256" key="3">
    <source>
        <dbReference type="ARBA" id="ARBA00045534"/>
    </source>
</evidence>
<dbReference type="SUPFAM" id="SSF52540">
    <property type="entry name" value="P-loop containing nucleoside triphosphate hydrolases"/>
    <property type="match status" value="1"/>
</dbReference>
<dbReference type="KEGG" id="mtr:25500494"/>
<organism evidence="5 8">
    <name type="scientific">Medicago truncatula</name>
    <name type="common">Barrel medic</name>
    <name type="synonym">Medicago tribuloides</name>
    <dbReference type="NCBI Taxonomy" id="3880"/>
    <lineage>
        <taxon>Eukaryota</taxon>
        <taxon>Viridiplantae</taxon>
        <taxon>Streptophyta</taxon>
        <taxon>Embryophyta</taxon>
        <taxon>Tracheophyta</taxon>
        <taxon>Spermatophyta</taxon>
        <taxon>Magnoliopsida</taxon>
        <taxon>eudicotyledons</taxon>
        <taxon>Gunneridae</taxon>
        <taxon>Pentapetalae</taxon>
        <taxon>rosids</taxon>
        <taxon>fabids</taxon>
        <taxon>Fabales</taxon>
        <taxon>Fabaceae</taxon>
        <taxon>Papilionoideae</taxon>
        <taxon>50 kb inversion clade</taxon>
        <taxon>NPAAA clade</taxon>
        <taxon>Hologalegina</taxon>
        <taxon>IRL clade</taxon>
        <taxon>Trifolieae</taxon>
        <taxon>Medicago</taxon>
    </lineage>
</organism>
<name>A0A072TY00_MEDTR</name>
<dbReference type="PANTHER" id="PTHR32295:SF282">
    <property type="entry name" value="IQ CALMODULIN-BINDING MOTIF PROTEIN"/>
    <property type="match status" value="1"/>
</dbReference>
<comment type="function">
    <text evidence="3">May be involved in cooperative interactions with calmodulins or calmodulin-like proteins. Recruits calmodulin proteins to microtubules, thus being a potential scaffold in cellular signaling and trafficking. May associate with nucleic acids and regulate gene expression at the transcriptional or post-transcriptional level.</text>
</comment>
<keyword evidence="1" id="KW-0112">Calmodulin-binding</keyword>
<evidence type="ECO:0000313" key="9">
    <source>
        <dbReference type="Proteomes" id="UP000265566"/>
    </source>
</evidence>
<proteinExistence type="inferred from homology"/>
<evidence type="ECO:0000313" key="7">
    <source>
        <dbReference type="EnsemblPlants" id="KEH18400"/>
    </source>
</evidence>
<dbReference type="STRING" id="3880.A0A072TY00"/>
<protein>
    <submittedName>
        <fullName evidence="5">IQ calmodulin-binding motif protein</fullName>
    </submittedName>
    <submittedName>
        <fullName evidence="6">Putative IQ motif, EF-hand binding, P-loop containing nucleoside triphosphate hydrolase</fullName>
    </submittedName>
</protein>
<feature type="region of interest" description="Disordered" evidence="4">
    <location>
        <begin position="296"/>
        <end position="358"/>
    </location>
</feature>
<keyword evidence="8" id="KW-1185">Reference proteome</keyword>
<reference evidence="7" key="3">
    <citation type="submission" date="2015-04" db="UniProtKB">
        <authorList>
            <consortium name="EnsemblPlants"/>
        </authorList>
    </citation>
    <scope>IDENTIFICATION</scope>
    <source>
        <strain evidence="7">cv. Jemalong A17</strain>
    </source>
</reference>
<feature type="compositionally biased region" description="Basic and acidic residues" evidence="4">
    <location>
        <begin position="345"/>
        <end position="355"/>
    </location>
</feature>
<keyword evidence="6" id="KW-0378">Hydrolase</keyword>
<dbReference type="Proteomes" id="UP000265566">
    <property type="component" value="Chromosome 8"/>
</dbReference>
<reference evidence="9" key="4">
    <citation type="journal article" date="2018" name="Nat. Plants">
        <title>Whole-genome landscape of Medicago truncatula symbiotic genes.</title>
        <authorList>
            <person name="Pecrix Y."/>
            <person name="Staton S.E."/>
            <person name="Sallet E."/>
            <person name="Lelandais-Briere C."/>
            <person name="Moreau S."/>
            <person name="Carrere S."/>
            <person name="Blein T."/>
            <person name="Jardinaud M.F."/>
            <person name="Latrasse D."/>
            <person name="Zouine M."/>
            <person name="Zahm M."/>
            <person name="Kreplak J."/>
            <person name="Mayjonade B."/>
            <person name="Satge C."/>
            <person name="Perez M."/>
            <person name="Cauet S."/>
            <person name="Marande W."/>
            <person name="Chantry-Darmon C."/>
            <person name="Lopez-Roques C."/>
            <person name="Bouchez O."/>
            <person name="Berard A."/>
            <person name="Debelle F."/>
            <person name="Munos S."/>
            <person name="Bendahmane A."/>
            <person name="Berges H."/>
            <person name="Niebel A."/>
            <person name="Buitink J."/>
            <person name="Frugier F."/>
            <person name="Benhamed M."/>
            <person name="Crespi M."/>
            <person name="Gouzy J."/>
            <person name="Gamas P."/>
        </authorList>
    </citation>
    <scope>NUCLEOTIDE SEQUENCE [LARGE SCALE GENOMIC DNA]</scope>
    <source>
        <strain evidence="9">cv. Jemalong A17</strain>
    </source>
</reference>
<dbReference type="Gene3D" id="1.20.5.190">
    <property type="match status" value="1"/>
</dbReference>
<evidence type="ECO:0000256" key="2">
    <source>
        <dbReference type="ARBA" id="ARBA00024341"/>
    </source>
</evidence>
<feature type="region of interest" description="Disordered" evidence="4">
    <location>
        <begin position="204"/>
        <end position="241"/>
    </location>
</feature>
<evidence type="ECO:0000256" key="1">
    <source>
        <dbReference type="ARBA" id="ARBA00022860"/>
    </source>
</evidence>
<dbReference type="GO" id="GO:0005516">
    <property type="term" value="F:calmodulin binding"/>
    <property type="evidence" value="ECO:0007669"/>
    <property type="project" value="UniProtKB-KW"/>
</dbReference>
<dbReference type="PROSITE" id="PS50096">
    <property type="entry name" value="IQ"/>
    <property type="match status" value="2"/>
</dbReference>